<evidence type="ECO:0000313" key="2">
    <source>
        <dbReference type="Proteomes" id="UP000225277"/>
    </source>
</evidence>
<keyword evidence="2" id="KW-1185">Reference proteome</keyword>
<dbReference type="Gene3D" id="3.40.50.150">
    <property type="entry name" value="Vaccinia Virus protein VP39"/>
    <property type="match status" value="1"/>
</dbReference>
<dbReference type="EMBL" id="FJUY01000003">
    <property type="protein sequence ID" value="CZT16985.1"/>
    <property type="molecule type" value="Genomic_DNA"/>
</dbReference>
<dbReference type="STRING" id="112498.A0A2D3UT09"/>
<dbReference type="InterPro" id="IPR029063">
    <property type="entry name" value="SAM-dependent_MTases_sf"/>
</dbReference>
<protein>
    <recommendedName>
        <fullName evidence="3">Hard-surface induced protein 5</fullName>
    </recommendedName>
</protein>
<dbReference type="SUPFAM" id="SSF53335">
    <property type="entry name" value="S-adenosyl-L-methionine-dependent methyltransferases"/>
    <property type="match status" value="1"/>
</dbReference>
<dbReference type="RefSeq" id="XP_023623878.1">
    <property type="nucleotide sequence ID" value="XM_023768110.1"/>
</dbReference>
<evidence type="ECO:0000313" key="1">
    <source>
        <dbReference type="EMBL" id="CZT16985.1"/>
    </source>
</evidence>
<gene>
    <name evidence="1" type="ORF">RCC_02817</name>
</gene>
<sequence>MLEIGLGCDMNYGPGASYYTWLEYFPKVDLYYIEYDAACAERWAANTTGATIFSGDQADVAFLHRFMREAGSDFDIIVEDGGHHMNQQITSLETLWRAIVPGGIYFCEDLQTSYMSEYGGDATGKGKTMMNMIKEMMDDLNVIPAKTTRKHEVTRDMRFIDCQTEACAFIKQPLQ</sequence>
<proteinExistence type="predicted"/>
<name>A0A2D3UT09_9PEZI</name>
<accession>A0A2D3UT09</accession>
<reference evidence="1 2" key="1">
    <citation type="submission" date="2016-03" db="EMBL/GenBank/DDBJ databases">
        <authorList>
            <person name="Ploux O."/>
        </authorList>
    </citation>
    <scope>NUCLEOTIDE SEQUENCE [LARGE SCALE GENOMIC DNA]</scope>
    <source>
        <strain evidence="1 2">URUG2</strain>
    </source>
</reference>
<dbReference type="Proteomes" id="UP000225277">
    <property type="component" value="Unassembled WGS sequence"/>
</dbReference>
<dbReference type="OrthoDB" id="407477at2759"/>
<evidence type="ECO:0008006" key="3">
    <source>
        <dbReference type="Google" id="ProtNLM"/>
    </source>
</evidence>
<dbReference type="AlphaFoldDB" id="A0A2D3UT09"/>
<dbReference type="GeneID" id="35598028"/>
<organism evidence="1 2">
    <name type="scientific">Ramularia collo-cygni</name>
    <dbReference type="NCBI Taxonomy" id="112498"/>
    <lineage>
        <taxon>Eukaryota</taxon>
        <taxon>Fungi</taxon>
        <taxon>Dikarya</taxon>
        <taxon>Ascomycota</taxon>
        <taxon>Pezizomycotina</taxon>
        <taxon>Dothideomycetes</taxon>
        <taxon>Dothideomycetidae</taxon>
        <taxon>Mycosphaerellales</taxon>
        <taxon>Mycosphaerellaceae</taxon>
        <taxon>Ramularia</taxon>
    </lineage>
</organism>